<evidence type="ECO:0000313" key="13">
    <source>
        <dbReference type="Proteomes" id="UP000266673"/>
    </source>
</evidence>
<evidence type="ECO:0000256" key="2">
    <source>
        <dbReference type="ARBA" id="ARBA00004245"/>
    </source>
</evidence>
<dbReference type="InterPro" id="IPR011026">
    <property type="entry name" value="WAS_C"/>
</dbReference>
<dbReference type="CDD" id="cd00132">
    <property type="entry name" value="CRIB"/>
    <property type="match status" value="1"/>
</dbReference>
<dbReference type="GO" id="GO:0005634">
    <property type="term" value="C:nucleus"/>
    <property type="evidence" value="ECO:0007669"/>
    <property type="project" value="UniProtKB-SubCell"/>
</dbReference>
<feature type="compositionally biased region" description="Pro residues" evidence="8">
    <location>
        <begin position="411"/>
        <end position="497"/>
    </location>
</feature>
<dbReference type="PROSITE" id="PS50229">
    <property type="entry name" value="WH1"/>
    <property type="match status" value="1"/>
</dbReference>
<dbReference type="InterPro" id="IPR003124">
    <property type="entry name" value="WH2_dom"/>
</dbReference>
<evidence type="ECO:0000256" key="6">
    <source>
        <dbReference type="ARBA" id="ARBA00023212"/>
    </source>
</evidence>
<dbReference type="Gene3D" id="3.90.810.10">
    <property type="entry name" value="CRIB domain"/>
    <property type="match status" value="1"/>
</dbReference>
<dbReference type="SUPFAM" id="SSF47912">
    <property type="entry name" value="Wiscott-Aldrich syndrome protein, WASP, C-terminal domain"/>
    <property type="match status" value="1"/>
</dbReference>
<dbReference type="FunFam" id="2.30.29.30:FF:000281">
    <property type="entry name" value="Actin associated protein"/>
    <property type="match status" value="1"/>
</dbReference>
<dbReference type="Gene3D" id="6.10.280.150">
    <property type="match status" value="1"/>
</dbReference>
<dbReference type="SMART" id="SM00285">
    <property type="entry name" value="PBD"/>
    <property type="match status" value="1"/>
</dbReference>
<protein>
    <recommendedName>
        <fullName evidence="14">WH1 domain-containing protein</fullName>
    </recommendedName>
</protein>
<keyword evidence="7" id="KW-0539">Nucleus</keyword>
<dbReference type="InterPro" id="IPR033927">
    <property type="entry name" value="WASPfam_EVH1"/>
</dbReference>
<keyword evidence="5" id="KW-0677">Repeat</keyword>
<comment type="subcellular location">
    <subcellularLocation>
        <location evidence="2">Cytoplasm</location>
        <location evidence="2">Cytoskeleton</location>
    </subcellularLocation>
    <subcellularLocation>
        <location evidence="1">Nucleus</location>
    </subcellularLocation>
</comment>
<dbReference type="EMBL" id="QKWP01000165">
    <property type="protein sequence ID" value="RIB25696.1"/>
    <property type="molecule type" value="Genomic_DNA"/>
</dbReference>
<feature type="compositionally biased region" description="Low complexity" evidence="8">
    <location>
        <begin position="275"/>
        <end position="292"/>
    </location>
</feature>
<evidence type="ECO:0008006" key="14">
    <source>
        <dbReference type="Google" id="ProtNLM"/>
    </source>
</evidence>
<evidence type="ECO:0000259" key="11">
    <source>
        <dbReference type="PROSITE" id="PS51082"/>
    </source>
</evidence>
<proteinExistence type="predicted"/>
<feature type="compositionally biased region" description="Pro residues" evidence="8">
    <location>
        <begin position="316"/>
        <end position="334"/>
    </location>
</feature>
<feature type="compositionally biased region" description="Polar residues" evidence="8">
    <location>
        <begin position="540"/>
        <end position="550"/>
    </location>
</feature>
<feature type="compositionally biased region" description="Pro residues" evidence="8">
    <location>
        <begin position="368"/>
        <end position="377"/>
    </location>
</feature>
<evidence type="ECO:0000256" key="5">
    <source>
        <dbReference type="ARBA" id="ARBA00022737"/>
    </source>
</evidence>
<gene>
    <name evidence="12" type="ORF">C2G38_2012836</name>
</gene>
<feature type="domain" description="WH1" evidence="10">
    <location>
        <begin position="19"/>
        <end position="130"/>
    </location>
</feature>
<dbReference type="Proteomes" id="UP000266673">
    <property type="component" value="Unassembled WGS sequence"/>
</dbReference>
<dbReference type="InterPro" id="IPR000095">
    <property type="entry name" value="CRIB_dom"/>
</dbReference>
<keyword evidence="6" id="KW-0206">Cytoskeleton</keyword>
<feature type="compositionally biased region" description="Polar residues" evidence="8">
    <location>
        <begin position="302"/>
        <end position="311"/>
    </location>
</feature>
<evidence type="ECO:0000256" key="1">
    <source>
        <dbReference type="ARBA" id="ARBA00004123"/>
    </source>
</evidence>
<keyword evidence="3" id="KW-0963">Cytoplasm</keyword>
<feature type="region of interest" description="Disordered" evidence="8">
    <location>
        <begin position="223"/>
        <end position="558"/>
    </location>
</feature>
<evidence type="ECO:0000256" key="4">
    <source>
        <dbReference type="ARBA" id="ARBA00022553"/>
    </source>
</evidence>
<feature type="region of interest" description="Disordered" evidence="8">
    <location>
        <begin position="565"/>
        <end position="584"/>
    </location>
</feature>
<dbReference type="STRING" id="44941.A0A397W2X1"/>
<feature type="compositionally biased region" description="Acidic residues" evidence="8">
    <location>
        <begin position="572"/>
        <end position="584"/>
    </location>
</feature>
<name>A0A397W2X1_9GLOM</name>
<evidence type="ECO:0000256" key="8">
    <source>
        <dbReference type="SAM" id="MobiDB-lite"/>
    </source>
</evidence>
<dbReference type="InterPro" id="IPR011993">
    <property type="entry name" value="PH-like_dom_sf"/>
</dbReference>
<dbReference type="Pfam" id="PF00786">
    <property type="entry name" value="PBD"/>
    <property type="match status" value="1"/>
</dbReference>
<accession>A0A397W2X1</accession>
<dbReference type="PROSITE" id="PS51082">
    <property type="entry name" value="WH2"/>
    <property type="match status" value="1"/>
</dbReference>
<evidence type="ECO:0000256" key="7">
    <source>
        <dbReference type="ARBA" id="ARBA00023242"/>
    </source>
</evidence>
<dbReference type="CDD" id="cd01205">
    <property type="entry name" value="EVH1_WASP-like"/>
    <property type="match status" value="1"/>
</dbReference>
<evidence type="ECO:0000313" key="12">
    <source>
        <dbReference type="EMBL" id="RIB25696.1"/>
    </source>
</evidence>
<dbReference type="Pfam" id="PF00568">
    <property type="entry name" value="WH1"/>
    <property type="match status" value="1"/>
</dbReference>
<dbReference type="Gene3D" id="2.30.29.30">
    <property type="entry name" value="Pleckstrin-homology domain (PH domain)/Phosphotyrosine-binding domain (PTB)"/>
    <property type="match status" value="1"/>
</dbReference>
<feature type="domain" description="WH2" evidence="11">
    <location>
        <begin position="508"/>
        <end position="530"/>
    </location>
</feature>
<reference evidence="12 13" key="1">
    <citation type="submission" date="2018-06" db="EMBL/GenBank/DDBJ databases">
        <title>Comparative genomics reveals the genomic features of Rhizophagus irregularis, R. cerebriforme, R. diaphanum and Gigaspora rosea, and their symbiotic lifestyle signature.</title>
        <authorList>
            <person name="Morin E."/>
            <person name="San Clemente H."/>
            <person name="Chen E.C.H."/>
            <person name="De La Providencia I."/>
            <person name="Hainaut M."/>
            <person name="Kuo A."/>
            <person name="Kohler A."/>
            <person name="Murat C."/>
            <person name="Tang N."/>
            <person name="Roy S."/>
            <person name="Loubradou J."/>
            <person name="Henrissat B."/>
            <person name="Grigoriev I.V."/>
            <person name="Corradi N."/>
            <person name="Roux C."/>
            <person name="Martin F.M."/>
        </authorList>
    </citation>
    <scope>NUCLEOTIDE SEQUENCE [LARGE SCALE GENOMIC DNA]</scope>
    <source>
        <strain evidence="12 13">DAOM 194757</strain>
    </source>
</reference>
<evidence type="ECO:0000256" key="3">
    <source>
        <dbReference type="ARBA" id="ARBA00022490"/>
    </source>
</evidence>
<sequence>MPSVSSINSEEKATIKKAIKNSTNKILTATVVRLYVAYPNPDAWTYTNLMGAVVFVKDQEKNSFFFRLVDLTNNQGILWEQELYQDFKYNQECPFFHTFCTDDYFAAFSFASENDAKIFYKKVINREKLSAKKSQKNSKSGGLFGTKKNVKKGKIDKDSISKPTDFRHLGHIGFNPDTGFDVQNIDPSWKHLFDQLGELGISQEVIKQNADYIMQFVDEKGGINKVNKPTKTTTGKSAPGTAKKTPPPPPPSRRPGSTPPVKAKAKSPPPPPPTRRSAVNNQSNNNVPSKQQSPPPSPKQAITTTLKQVTSHPPHKPVLPPPVQVAPPPPPVRPPTTQNEPLVQVATPSPPPPARPPTTQNEPSVQVAPPPPPPPVRLPTTQNEPPPLPPARVQTHAPPRQPTVPTSDSAPQPPPPPPASRVVPPPPPPVSRVVPPPPTSGGVPPPPPPPPPPPTSGGVPPPPPPPPPTTSGGVPPPPPPPPPTSGGAPPPPPPPPSNATSMPPVTNGRANLLAEIRNVGGVSKAGLRPVGEPVRRSTVSEEPQSPTTGGNDLASALASALLNRGAAIHGDSDEDDDDDDDWDD</sequence>
<organism evidence="12 13">
    <name type="scientific">Gigaspora rosea</name>
    <dbReference type="NCBI Taxonomy" id="44941"/>
    <lineage>
        <taxon>Eukaryota</taxon>
        <taxon>Fungi</taxon>
        <taxon>Fungi incertae sedis</taxon>
        <taxon>Mucoromycota</taxon>
        <taxon>Glomeromycotina</taxon>
        <taxon>Glomeromycetes</taxon>
        <taxon>Diversisporales</taxon>
        <taxon>Gigasporaceae</taxon>
        <taxon>Gigaspora</taxon>
    </lineage>
</organism>
<evidence type="ECO:0000259" key="10">
    <source>
        <dbReference type="PROSITE" id="PS50229"/>
    </source>
</evidence>
<feature type="domain" description="CRIB" evidence="9">
    <location>
        <begin position="160"/>
        <end position="173"/>
    </location>
</feature>
<dbReference type="GO" id="GO:0003779">
    <property type="term" value="F:actin binding"/>
    <property type="evidence" value="ECO:0007669"/>
    <property type="project" value="InterPro"/>
</dbReference>
<keyword evidence="4" id="KW-0597">Phosphoprotein</keyword>
<keyword evidence="13" id="KW-1185">Reference proteome</keyword>
<dbReference type="GO" id="GO:0030479">
    <property type="term" value="C:actin cortical patch"/>
    <property type="evidence" value="ECO:0007669"/>
    <property type="project" value="UniProtKB-ARBA"/>
</dbReference>
<dbReference type="OrthoDB" id="8963340at2759"/>
<dbReference type="InterPro" id="IPR036936">
    <property type="entry name" value="CRIB_dom_sf"/>
</dbReference>
<evidence type="ECO:0000259" key="9">
    <source>
        <dbReference type="PROSITE" id="PS50108"/>
    </source>
</evidence>
<dbReference type="GO" id="GO:0007015">
    <property type="term" value="P:actin filament organization"/>
    <property type="evidence" value="ECO:0007669"/>
    <property type="project" value="InterPro"/>
</dbReference>
<dbReference type="SUPFAM" id="SSF50729">
    <property type="entry name" value="PH domain-like"/>
    <property type="match status" value="1"/>
</dbReference>
<dbReference type="GO" id="GO:0071933">
    <property type="term" value="F:Arp2/3 complex binding"/>
    <property type="evidence" value="ECO:0007669"/>
    <property type="project" value="UniProtKB-ARBA"/>
</dbReference>
<dbReference type="AlphaFoldDB" id="A0A397W2X1"/>
<dbReference type="SMART" id="SM00461">
    <property type="entry name" value="WH1"/>
    <property type="match status" value="1"/>
</dbReference>
<comment type="caution">
    <text evidence="12">The sequence shown here is derived from an EMBL/GenBank/DDBJ whole genome shotgun (WGS) entry which is preliminary data.</text>
</comment>
<dbReference type="InterPro" id="IPR000697">
    <property type="entry name" value="WH1/EVH1_dom"/>
</dbReference>
<dbReference type="PROSITE" id="PS50108">
    <property type="entry name" value="CRIB"/>
    <property type="match status" value="1"/>
</dbReference>